<evidence type="ECO:0000313" key="1">
    <source>
        <dbReference type="EMBL" id="EGF11268.1"/>
    </source>
</evidence>
<sequence length="54" mass="5751">MQTAEGRGRLKICFSDGLLPFRAGCTAAAHAVWDFGETCRLVGYGLVFQTASAV</sequence>
<keyword evidence="2" id="KW-1185">Reference proteome</keyword>
<dbReference type="HOGENOM" id="CLU_3045661_0_0_4"/>
<protein>
    <submittedName>
        <fullName evidence="1">Uncharacterized protein</fullName>
    </submittedName>
</protein>
<proteinExistence type="predicted"/>
<gene>
    <name evidence="1" type="ORF">HMPREF9123_1074</name>
</gene>
<dbReference type="Proteomes" id="UP000004105">
    <property type="component" value="Unassembled WGS sequence"/>
</dbReference>
<evidence type="ECO:0000313" key="2">
    <source>
        <dbReference type="Proteomes" id="UP000004105"/>
    </source>
</evidence>
<accession>F2BBG9</accession>
<organism evidence="1 2">
    <name type="scientific">Neisseria bacilliformis ATCC BAA-1200</name>
    <dbReference type="NCBI Taxonomy" id="888742"/>
    <lineage>
        <taxon>Bacteria</taxon>
        <taxon>Pseudomonadati</taxon>
        <taxon>Pseudomonadota</taxon>
        <taxon>Betaproteobacteria</taxon>
        <taxon>Neisseriales</taxon>
        <taxon>Neisseriaceae</taxon>
        <taxon>Neisseria</taxon>
    </lineage>
</organism>
<dbReference type="EMBL" id="AFAY01000021">
    <property type="protein sequence ID" value="EGF11268.1"/>
    <property type="molecule type" value="Genomic_DNA"/>
</dbReference>
<name>F2BBG9_9NEIS</name>
<dbReference type="AlphaFoldDB" id="F2BBG9"/>
<comment type="caution">
    <text evidence="1">The sequence shown here is derived from an EMBL/GenBank/DDBJ whole genome shotgun (WGS) entry which is preliminary data.</text>
</comment>
<reference evidence="1 2" key="1">
    <citation type="submission" date="2011-02" db="EMBL/GenBank/DDBJ databases">
        <authorList>
            <person name="Muzny D."/>
            <person name="Qin X."/>
            <person name="Deng J."/>
            <person name="Jiang H."/>
            <person name="Liu Y."/>
            <person name="Qu J."/>
            <person name="Song X.-Z."/>
            <person name="Zhang L."/>
            <person name="Thornton R."/>
            <person name="Coyle M."/>
            <person name="Francisco L."/>
            <person name="Jackson L."/>
            <person name="Javaid M."/>
            <person name="Korchina V."/>
            <person name="Kovar C."/>
            <person name="Mata R."/>
            <person name="Mathew T."/>
            <person name="Ngo R."/>
            <person name="Nguyen L."/>
            <person name="Nguyen N."/>
            <person name="Okwuonu G."/>
            <person name="Ongeri F."/>
            <person name="Pham C."/>
            <person name="Simmons D."/>
            <person name="Wilczek-Boney K."/>
            <person name="Hale W."/>
            <person name="Jakkamsetti A."/>
            <person name="Pham P."/>
            <person name="Ruth R."/>
            <person name="San Lucas F."/>
            <person name="Warren J."/>
            <person name="Zhang J."/>
            <person name="Zhao Z."/>
            <person name="Zhou C."/>
            <person name="Zhu D."/>
            <person name="Lee S."/>
            <person name="Bess C."/>
            <person name="Blankenburg K."/>
            <person name="Forbes L."/>
            <person name="Fu Q."/>
            <person name="Gubbala S."/>
            <person name="Hirani K."/>
            <person name="Jayaseelan J.C."/>
            <person name="Lara F."/>
            <person name="Munidasa M."/>
            <person name="Palculict T."/>
            <person name="Patil S."/>
            <person name="Pu L.-L."/>
            <person name="Saada N."/>
            <person name="Tang L."/>
            <person name="Weissenberger G."/>
            <person name="Zhu Y."/>
            <person name="Hemphill L."/>
            <person name="Shang Y."/>
            <person name="Youmans B."/>
            <person name="Ayvaz T."/>
            <person name="Ross M."/>
            <person name="Santibanez J."/>
            <person name="Aqrawi P."/>
            <person name="Gross S."/>
            <person name="Joshi V."/>
            <person name="Fowler G."/>
            <person name="Nazareth L."/>
            <person name="Reid J."/>
            <person name="Worley K."/>
            <person name="Petrosino J."/>
            <person name="Highlander S."/>
            <person name="Gibbs R."/>
        </authorList>
    </citation>
    <scope>NUCLEOTIDE SEQUENCE [LARGE SCALE GENOMIC DNA]</scope>
    <source>
        <strain evidence="1 2">ATCC BAA-1200</strain>
    </source>
</reference>